<reference evidence="1 2" key="1">
    <citation type="submission" date="2019-06" db="EMBL/GenBank/DDBJ databases">
        <authorList>
            <person name="Palmer J.M."/>
        </authorList>
    </citation>
    <scope>NUCLEOTIDE SEQUENCE [LARGE SCALE GENOMIC DNA]</scope>
    <source>
        <strain evidence="1 2">TWF106</strain>
    </source>
</reference>
<sequence>MAYRRILSGIDCNIYSAPEIEFWSSFKSFFDTVTSVTLTFMQGNSAESCLMKLLESHFFCLKSSEAEAEQSNMILAGLESWVFENKPNISIKDALEFRRTTQIIHARLMICSASTSKKRCRSLINPRAATESRYQYPAPLDNQQDLSTLQLKIKSMLRLAHCALDSFRNASILATLGVHQWTLSYLEFCSICTEPGTSFIDEGGITERLKYSKSRQKFSAIEVGLGFKEIHTPPEVCEKRLSRFSAQFQSRHTLSSLVCGLCLDSPDCELALHIHAVKAHKNHQAFEKLFPKRCDDCGSLIPFGGAISHQEVCFGIAGLGSAPWLSILYPHFKWLFFESNICNRITFYRAGDPLAREGSSQLLDNIHEKFRFHARKLREEPGTTVDRRCLLLVQNLYRRMCQEESSRQMISIYGAINQTLLRNIALNCEHFVTAGQPGVHSKIEPLLVWGTLPMYISMMITEGSTSPDQAMAWLRKYSLICYMSLRQALGYTIQVISTRKSKHEVQNGTDLTTSGGEPIIDADASTVQLIHDAASINECPICEISIILPNATMEHSDNYNTDQMYNALLWHLRVRHDNCRGGDISLPMCILCGFIFYTKTDLFSHMNADSGPACESLATAAASWRVAPPSCSCRDPNSKLNCAYTQ</sequence>
<comment type="caution">
    <text evidence="1">The sequence shown here is derived from an EMBL/GenBank/DDBJ whole genome shotgun (WGS) entry which is preliminary data.</text>
</comment>
<evidence type="ECO:0000313" key="1">
    <source>
        <dbReference type="EMBL" id="KAF3221145.1"/>
    </source>
</evidence>
<dbReference type="AlphaFoldDB" id="A0A7C8QS02"/>
<dbReference type="EMBL" id="WIWS01000030">
    <property type="protein sequence ID" value="KAF3221145.1"/>
    <property type="molecule type" value="Genomic_DNA"/>
</dbReference>
<protein>
    <submittedName>
        <fullName evidence="1">Uncharacterized protein</fullName>
    </submittedName>
</protein>
<accession>A0A7C8QS02</accession>
<dbReference type="Proteomes" id="UP000472727">
    <property type="component" value="Unassembled WGS sequence"/>
</dbReference>
<organism evidence="1 2">
    <name type="scientific">Orbilia oligospora</name>
    <name type="common">Nematode-trapping fungus</name>
    <name type="synonym">Arthrobotrys oligospora</name>
    <dbReference type="NCBI Taxonomy" id="2813651"/>
    <lineage>
        <taxon>Eukaryota</taxon>
        <taxon>Fungi</taxon>
        <taxon>Dikarya</taxon>
        <taxon>Ascomycota</taxon>
        <taxon>Pezizomycotina</taxon>
        <taxon>Orbiliomycetes</taxon>
        <taxon>Orbiliales</taxon>
        <taxon>Orbiliaceae</taxon>
        <taxon>Orbilia</taxon>
    </lineage>
</organism>
<evidence type="ECO:0000313" key="2">
    <source>
        <dbReference type="Proteomes" id="UP000472727"/>
    </source>
</evidence>
<proteinExistence type="predicted"/>
<gene>
    <name evidence="1" type="ORF">TWF106_006470</name>
</gene>
<name>A0A7C8QS02_ORBOL</name>